<evidence type="ECO:0000313" key="4">
    <source>
        <dbReference type="Proteomes" id="UP000434639"/>
    </source>
</evidence>
<dbReference type="RefSeq" id="WP_155112077.1">
    <property type="nucleotide sequence ID" value="NZ_WMIB01000007.1"/>
</dbReference>
<dbReference type="Proteomes" id="UP000434639">
    <property type="component" value="Unassembled WGS sequence"/>
</dbReference>
<keyword evidence="1" id="KW-0238">DNA-binding</keyword>
<dbReference type="GO" id="GO:0003677">
    <property type="term" value="F:DNA binding"/>
    <property type="evidence" value="ECO:0007669"/>
    <property type="project" value="UniProtKB-KW"/>
</dbReference>
<dbReference type="SUPFAM" id="SSF46785">
    <property type="entry name" value="Winged helix' DNA-binding domain"/>
    <property type="match status" value="1"/>
</dbReference>
<dbReference type="CDD" id="cd00090">
    <property type="entry name" value="HTH_ARSR"/>
    <property type="match status" value="1"/>
</dbReference>
<evidence type="ECO:0000313" key="3">
    <source>
        <dbReference type="EMBL" id="MTH53544.1"/>
    </source>
</evidence>
<dbReference type="GO" id="GO:0003700">
    <property type="term" value="F:DNA-binding transcription factor activity"/>
    <property type="evidence" value="ECO:0007669"/>
    <property type="project" value="InterPro"/>
</dbReference>
<dbReference type="InterPro" id="IPR001845">
    <property type="entry name" value="HTH_ArsR_DNA-bd_dom"/>
</dbReference>
<comment type="caution">
    <text evidence="3">The sequence shown here is derived from an EMBL/GenBank/DDBJ whole genome shotgun (WGS) entry which is preliminary data.</text>
</comment>
<dbReference type="Gene3D" id="1.10.10.10">
    <property type="entry name" value="Winged helix-like DNA-binding domain superfamily/Winged helix DNA-binding domain"/>
    <property type="match status" value="1"/>
</dbReference>
<keyword evidence="4" id="KW-1185">Reference proteome</keyword>
<reference evidence="3 4" key="1">
    <citation type="journal article" date="2017" name="Int. J. Syst. Evol. Microbiol.">
        <title>Bacillus mangrovi sp. nov., isolated from a sediment sample from a mangrove forest.</title>
        <authorList>
            <person name="Gupta V."/>
            <person name="Singh P.K."/>
            <person name="Korpole S."/>
            <person name="Tanuku N.R.S."/>
            <person name="Pinnaka A.K."/>
        </authorList>
    </citation>
    <scope>NUCLEOTIDE SEQUENCE [LARGE SCALE GENOMIC DNA]</scope>
    <source>
        <strain evidence="3 4">KCTC 33872</strain>
    </source>
</reference>
<evidence type="ECO:0000259" key="2">
    <source>
        <dbReference type="SMART" id="SM00418"/>
    </source>
</evidence>
<organism evidence="3 4">
    <name type="scientific">Metabacillus mangrovi</name>
    <dbReference type="NCBI Taxonomy" id="1491830"/>
    <lineage>
        <taxon>Bacteria</taxon>
        <taxon>Bacillati</taxon>
        <taxon>Bacillota</taxon>
        <taxon>Bacilli</taxon>
        <taxon>Bacillales</taxon>
        <taxon>Bacillaceae</taxon>
        <taxon>Metabacillus</taxon>
    </lineage>
</organism>
<dbReference type="Gene3D" id="6.10.140.2180">
    <property type="match status" value="1"/>
</dbReference>
<accession>A0A7X2S4I7</accession>
<proteinExistence type="predicted"/>
<name>A0A7X2S4I7_9BACI</name>
<dbReference type="NCBIfam" id="NF005061">
    <property type="entry name" value="PRK06474.1"/>
    <property type="match status" value="1"/>
</dbReference>
<feature type="domain" description="HTH arsR-type" evidence="2">
    <location>
        <begin position="5"/>
        <end position="95"/>
    </location>
</feature>
<dbReference type="Pfam" id="PF12840">
    <property type="entry name" value="HTH_20"/>
    <property type="match status" value="1"/>
</dbReference>
<dbReference type="AlphaFoldDB" id="A0A7X2S4I7"/>
<dbReference type="InterPro" id="IPR011991">
    <property type="entry name" value="ArsR-like_HTH"/>
</dbReference>
<dbReference type="OrthoDB" id="5949858at2"/>
<evidence type="ECO:0000256" key="1">
    <source>
        <dbReference type="ARBA" id="ARBA00023125"/>
    </source>
</evidence>
<dbReference type="InterPro" id="IPR036388">
    <property type="entry name" value="WH-like_DNA-bd_sf"/>
</dbReference>
<dbReference type="InterPro" id="IPR036390">
    <property type="entry name" value="WH_DNA-bd_sf"/>
</dbReference>
<gene>
    <name evidence="3" type="ORF">GKZ89_09030</name>
</gene>
<sequence length="180" mass="20577">MNETAKAKLLLHPVRMKIVQSLVNGKQLSSQQISGRMKDVPPATLYRHINRLLESGILEVVKENQIRGTIEKIYSLKEAEPPSKEEVSAITKEEHMDLFLSFTNQLAGRFEDYLNQPEYDVLQDGVGFSMGSFQLSDEEFMELMDKMGSLLKEAMDNEPSPERRERHLATIILPEPKDRS</sequence>
<dbReference type="EMBL" id="WMIB01000007">
    <property type="protein sequence ID" value="MTH53544.1"/>
    <property type="molecule type" value="Genomic_DNA"/>
</dbReference>
<protein>
    <submittedName>
        <fullName evidence="3">Helix-turn-helix domain-containing protein</fullName>
    </submittedName>
</protein>
<dbReference type="SMART" id="SM00418">
    <property type="entry name" value="HTH_ARSR"/>
    <property type="match status" value="1"/>
</dbReference>